<dbReference type="InterPro" id="IPR053905">
    <property type="entry name" value="EF-G-like_DII"/>
</dbReference>
<dbReference type="STRING" id="146817.SAMN04488502_101253"/>
<organism evidence="7 8">
    <name type="scientific">Dendrosporobacter quercicolus</name>
    <dbReference type="NCBI Taxonomy" id="146817"/>
    <lineage>
        <taxon>Bacteria</taxon>
        <taxon>Bacillati</taxon>
        <taxon>Bacillota</taxon>
        <taxon>Negativicutes</taxon>
        <taxon>Selenomonadales</taxon>
        <taxon>Sporomusaceae</taxon>
        <taxon>Dendrosporobacter</taxon>
    </lineage>
</organism>
<dbReference type="PANTHER" id="PTHR43261:SF6">
    <property type="entry name" value="ELONGATION FACTOR G-LIKE PROTEIN"/>
    <property type="match status" value="1"/>
</dbReference>
<dbReference type="SUPFAM" id="SSF52540">
    <property type="entry name" value="P-loop containing nucleoside triphosphate hydrolases"/>
    <property type="match status" value="1"/>
</dbReference>
<keyword evidence="4" id="KW-0342">GTP-binding</keyword>
<dbReference type="InterPro" id="IPR020568">
    <property type="entry name" value="Ribosomal_Su5_D2-typ_SF"/>
</dbReference>
<dbReference type="InterPro" id="IPR047872">
    <property type="entry name" value="EFG_IV"/>
</dbReference>
<dbReference type="Pfam" id="PF00009">
    <property type="entry name" value="GTP_EFTU"/>
    <property type="match status" value="1"/>
</dbReference>
<dbReference type="GO" id="GO:0003924">
    <property type="term" value="F:GTPase activity"/>
    <property type="evidence" value="ECO:0007669"/>
    <property type="project" value="InterPro"/>
</dbReference>
<dbReference type="PROSITE" id="PS51722">
    <property type="entry name" value="G_TR_2"/>
    <property type="match status" value="1"/>
</dbReference>
<dbReference type="GO" id="GO:0005525">
    <property type="term" value="F:GTP binding"/>
    <property type="evidence" value="ECO:0007669"/>
    <property type="project" value="UniProtKB-UniRule"/>
</dbReference>
<dbReference type="Gene3D" id="2.40.30.10">
    <property type="entry name" value="Translation factors"/>
    <property type="match status" value="1"/>
</dbReference>
<evidence type="ECO:0000256" key="5">
    <source>
        <dbReference type="NCBIfam" id="TIGR00484"/>
    </source>
</evidence>
<dbReference type="Gene3D" id="3.30.230.10">
    <property type="match status" value="1"/>
</dbReference>
<dbReference type="InterPro" id="IPR027417">
    <property type="entry name" value="P-loop_NTPase"/>
</dbReference>
<dbReference type="InterPro" id="IPR004540">
    <property type="entry name" value="Transl_elong_EFG/EF2"/>
</dbReference>
<dbReference type="NCBIfam" id="NF009891">
    <property type="entry name" value="PRK13351.1-1"/>
    <property type="match status" value="1"/>
</dbReference>
<dbReference type="InterPro" id="IPR041095">
    <property type="entry name" value="EFG_II"/>
</dbReference>
<dbReference type="InterPro" id="IPR009022">
    <property type="entry name" value="EFG_III"/>
</dbReference>
<keyword evidence="7" id="KW-0648">Protein biosynthesis</keyword>
<protein>
    <recommendedName>
        <fullName evidence="2 5">Elongation factor G</fullName>
    </recommendedName>
</protein>
<evidence type="ECO:0000256" key="2">
    <source>
        <dbReference type="ARBA" id="ARBA00017872"/>
    </source>
</evidence>
<accession>A0A1G9L782</accession>
<evidence type="ECO:0000259" key="6">
    <source>
        <dbReference type="PROSITE" id="PS51722"/>
    </source>
</evidence>
<evidence type="ECO:0000313" key="7">
    <source>
        <dbReference type="EMBL" id="SDL57607.1"/>
    </source>
</evidence>
<proteinExistence type="inferred from homology"/>
<evidence type="ECO:0000256" key="3">
    <source>
        <dbReference type="ARBA" id="ARBA00022741"/>
    </source>
</evidence>
<dbReference type="InterPro" id="IPR000640">
    <property type="entry name" value="EFG_V-like"/>
</dbReference>
<reference evidence="7 8" key="1">
    <citation type="submission" date="2016-10" db="EMBL/GenBank/DDBJ databases">
        <authorList>
            <person name="de Groot N.N."/>
        </authorList>
    </citation>
    <scope>NUCLEOTIDE SEQUENCE [LARGE SCALE GENOMIC DNA]</scope>
    <source>
        <strain evidence="7 8">DSM 1736</strain>
    </source>
</reference>
<dbReference type="Gene3D" id="3.30.70.870">
    <property type="entry name" value="Elongation Factor G (Translational Gtpase), domain 3"/>
    <property type="match status" value="1"/>
</dbReference>
<keyword evidence="3" id="KW-0547">Nucleotide-binding</keyword>
<dbReference type="Pfam" id="PF14492">
    <property type="entry name" value="EFG_III"/>
    <property type="match status" value="1"/>
</dbReference>
<dbReference type="InterPro" id="IPR035647">
    <property type="entry name" value="EFG_III/V"/>
</dbReference>
<feature type="domain" description="Tr-type G" evidence="6">
    <location>
        <begin position="7"/>
        <end position="279"/>
    </location>
</feature>
<dbReference type="FunFam" id="3.30.70.240:FF:000001">
    <property type="entry name" value="Elongation factor G"/>
    <property type="match status" value="1"/>
</dbReference>
<comment type="similarity">
    <text evidence="1">Belongs to the TRAFAC class translation factor GTPase superfamily. Classic translation factor GTPase family. EF-G/EF-2 subfamily.</text>
</comment>
<name>A0A1G9L782_9FIRM</name>
<dbReference type="SUPFAM" id="SSF50447">
    <property type="entry name" value="Translation proteins"/>
    <property type="match status" value="1"/>
</dbReference>
<dbReference type="Pfam" id="PF03764">
    <property type="entry name" value="EFG_IV"/>
    <property type="match status" value="1"/>
</dbReference>
<keyword evidence="7" id="KW-0251">Elongation factor</keyword>
<dbReference type="CDD" id="cd04170">
    <property type="entry name" value="EF-G_bact"/>
    <property type="match status" value="1"/>
</dbReference>
<dbReference type="AlphaFoldDB" id="A0A1G9L782"/>
<gene>
    <name evidence="7" type="ORF">SAMN04488502_101253</name>
</gene>
<dbReference type="CDD" id="cd16262">
    <property type="entry name" value="EFG_III"/>
    <property type="match status" value="1"/>
</dbReference>
<evidence type="ECO:0000256" key="1">
    <source>
        <dbReference type="ARBA" id="ARBA00005870"/>
    </source>
</evidence>
<dbReference type="EMBL" id="FNHB01000001">
    <property type="protein sequence ID" value="SDL57607.1"/>
    <property type="molecule type" value="Genomic_DNA"/>
</dbReference>
<dbReference type="Pfam" id="PF22042">
    <property type="entry name" value="EF-G_D2"/>
    <property type="match status" value="1"/>
</dbReference>
<dbReference type="NCBIfam" id="TIGR00231">
    <property type="entry name" value="small_GTP"/>
    <property type="match status" value="1"/>
</dbReference>
<dbReference type="InterPro" id="IPR005517">
    <property type="entry name" value="Transl_elong_EFG/EF2_IV"/>
</dbReference>
<dbReference type="InterPro" id="IPR035649">
    <property type="entry name" value="EFG_V"/>
</dbReference>
<dbReference type="FunFam" id="3.30.230.10:FF:000003">
    <property type="entry name" value="Elongation factor G"/>
    <property type="match status" value="1"/>
</dbReference>
<dbReference type="InterPro" id="IPR000795">
    <property type="entry name" value="T_Tr_GTP-bd_dom"/>
</dbReference>
<dbReference type="Gene3D" id="3.30.70.240">
    <property type="match status" value="1"/>
</dbReference>
<dbReference type="InterPro" id="IPR005225">
    <property type="entry name" value="Small_GTP-bd"/>
</dbReference>
<dbReference type="SUPFAM" id="SSF54211">
    <property type="entry name" value="Ribosomal protein S5 domain 2-like"/>
    <property type="match status" value="1"/>
</dbReference>
<dbReference type="Proteomes" id="UP000214880">
    <property type="component" value="Unassembled WGS sequence"/>
</dbReference>
<dbReference type="CDD" id="cd01434">
    <property type="entry name" value="EFG_mtEFG1_IV"/>
    <property type="match status" value="1"/>
</dbReference>
<dbReference type="InterPro" id="IPR009000">
    <property type="entry name" value="Transl_B-barrel_sf"/>
</dbReference>
<keyword evidence="8" id="KW-1185">Reference proteome</keyword>
<dbReference type="OrthoDB" id="9804431at2"/>
<dbReference type="GO" id="GO:0032790">
    <property type="term" value="P:ribosome disassembly"/>
    <property type="evidence" value="ECO:0007669"/>
    <property type="project" value="TreeGrafter"/>
</dbReference>
<dbReference type="PANTHER" id="PTHR43261">
    <property type="entry name" value="TRANSLATION ELONGATION FACTOR G-RELATED"/>
    <property type="match status" value="1"/>
</dbReference>
<dbReference type="NCBIfam" id="TIGR00484">
    <property type="entry name" value="EF-G"/>
    <property type="match status" value="1"/>
</dbReference>
<dbReference type="SMART" id="SM00889">
    <property type="entry name" value="EFG_IV"/>
    <property type="match status" value="1"/>
</dbReference>
<dbReference type="PRINTS" id="PR00315">
    <property type="entry name" value="ELONGATNFCT"/>
</dbReference>
<sequence>MKEYRSSNLRNVAIAAHGGAGKTSLTEALLFNSGNINRLGRVDDGTTITDFEPEEVRRKVTISAALAPCEWRDHKLNFVDTPGYADFVAEVKGVLRAVDSVIITVCAAAGVEVETEKVWRYSEELALPRLVFVNKMDRENADFRAVLKRMRTIFGAGVIPIQLPVGREADFCGVVDLIGMRAFMAGRGNQFTETEIPAEMLEDAVSARQQLVEAAAEMDDDLLIKYLDGDELTTADIANGLRKGIGLAKIFPVMCGSAYRNLGITQLLDAVVEYLPGPETRQISARQGQNELPVTVKSADPFSAVIFKTTADPFVGRLSYIRLFSGSIKADSMIYNASKGKLERVGNIFTLRGKQQEMLQNAYAGDIIVVAKLQETGTGDTLCEKSNPVVFEPFSYPKAMFTMCLEPKHKGDEDKIGPALNRMMDEDPVLKVKKNVETGQLLVSGLGELHLDIMTERIRRKFGVEVVLKPPKVPYRETIRGSVKIEGKHKKQSGGHGQYGHVWLQLDPLTPGANFEFVDSIFGGSVPRQYIPAVEKGVREALNGGVVAGFPMVDVKVTLYDGSYHNVDSSEMAFKIASSLALRKGAMQAKPVLLEPICNVEVEVPEGFMGDIIGDLNGKRGRIQGMEPMGNGLGVVKAQVPMSELFKYPIDLRSITQGRGSFDMSFSHYEEVPQRLAESIIAANSKESLIEA</sequence>
<dbReference type="GO" id="GO:0003746">
    <property type="term" value="F:translation elongation factor activity"/>
    <property type="evidence" value="ECO:0007669"/>
    <property type="project" value="UniProtKB-UniRule"/>
</dbReference>
<dbReference type="RefSeq" id="WP_092067492.1">
    <property type="nucleotide sequence ID" value="NZ_FNHB01000001.1"/>
</dbReference>
<dbReference type="FunFam" id="3.40.50.300:FF:001994">
    <property type="entry name" value="Translation elongation factor G"/>
    <property type="match status" value="1"/>
</dbReference>
<dbReference type="InterPro" id="IPR014721">
    <property type="entry name" value="Ribsml_uS5_D2-typ_fold_subgr"/>
</dbReference>
<evidence type="ECO:0000313" key="8">
    <source>
        <dbReference type="Proteomes" id="UP000214880"/>
    </source>
</evidence>
<evidence type="ECO:0000256" key="4">
    <source>
        <dbReference type="ARBA" id="ARBA00023134"/>
    </source>
</evidence>
<dbReference type="CDD" id="cd03713">
    <property type="entry name" value="EFG_mtEFG_C"/>
    <property type="match status" value="1"/>
</dbReference>
<dbReference type="CDD" id="cd04088">
    <property type="entry name" value="EFG_mtEFG_II"/>
    <property type="match status" value="1"/>
</dbReference>
<dbReference type="Pfam" id="PF00679">
    <property type="entry name" value="EFG_C"/>
    <property type="match status" value="1"/>
</dbReference>
<dbReference type="NCBIfam" id="NF009379">
    <property type="entry name" value="PRK12740.1-3"/>
    <property type="match status" value="1"/>
</dbReference>
<dbReference type="NCBIfam" id="NF009381">
    <property type="entry name" value="PRK12740.1-5"/>
    <property type="match status" value="1"/>
</dbReference>
<dbReference type="Gene3D" id="3.40.50.300">
    <property type="entry name" value="P-loop containing nucleotide triphosphate hydrolases"/>
    <property type="match status" value="1"/>
</dbReference>
<dbReference type="SUPFAM" id="SSF54980">
    <property type="entry name" value="EF-G C-terminal domain-like"/>
    <property type="match status" value="2"/>
</dbReference>
<dbReference type="SMART" id="SM00838">
    <property type="entry name" value="EFG_C"/>
    <property type="match status" value="1"/>
</dbReference>